<dbReference type="PANTHER" id="PTHR30250">
    <property type="entry name" value="PST FAMILY PREDICTED COLANIC ACID TRANSPORTER"/>
    <property type="match status" value="1"/>
</dbReference>
<keyword evidence="8" id="KW-1185">Reference proteome</keyword>
<evidence type="ECO:0000256" key="3">
    <source>
        <dbReference type="ARBA" id="ARBA00022692"/>
    </source>
</evidence>
<accession>A0ABU3A1M2</accession>
<dbReference type="PANTHER" id="PTHR30250:SF11">
    <property type="entry name" value="O-ANTIGEN TRANSPORTER-RELATED"/>
    <property type="match status" value="1"/>
</dbReference>
<feature type="transmembrane region" description="Helical" evidence="6">
    <location>
        <begin position="39"/>
        <end position="60"/>
    </location>
</feature>
<evidence type="ECO:0000256" key="1">
    <source>
        <dbReference type="ARBA" id="ARBA00004651"/>
    </source>
</evidence>
<dbReference type="Proteomes" id="UP001266357">
    <property type="component" value="Unassembled WGS sequence"/>
</dbReference>
<keyword evidence="3 6" id="KW-0812">Transmembrane</keyword>
<evidence type="ECO:0000256" key="2">
    <source>
        <dbReference type="ARBA" id="ARBA00022475"/>
    </source>
</evidence>
<feature type="transmembrane region" description="Helical" evidence="6">
    <location>
        <begin position="335"/>
        <end position="358"/>
    </location>
</feature>
<proteinExistence type="predicted"/>
<feature type="transmembrane region" description="Helical" evidence="6">
    <location>
        <begin position="296"/>
        <end position="315"/>
    </location>
</feature>
<evidence type="ECO:0000313" key="8">
    <source>
        <dbReference type="Proteomes" id="UP001266357"/>
    </source>
</evidence>
<evidence type="ECO:0000256" key="5">
    <source>
        <dbReference type="ARBA" id="ARBA00023136"/>
    </source>
</evidence>
<comment type="caution">
    <text evidence="7">The sequence shown here is derived from an EMBL/GenBank/DDBJ whole genome shotgun (WGS) entry which is preliminary data.</text>
</comment>
<keyword evidence="5 6" id="KW-0472">Membrane</keyword>
<evidence type="ECO:0000256" key="6">
    <source>
        <dbReference type="SAM" id="Phobius"/>
    </source>
</evidence>
<comment type="subcellular location">
    <subcellularLocation>
        <location evidence="1">Cell membrane</location>
        <topology evidence="1">Multi-pass membrane protein</topology>
    </subcellularLocation>
</comment>
<dbReference type="InterPro" id="IPR050833">
    <property type="entry name" value="Poly_Biosynth_Transport"/>
</dbReference>
<protein>
    <recommendedName>
        <fullName evidence="9">Polysaccharide biosynthesis protein</fullName>
    </recommendedName>
</protein>
<reference evidence="7 8" key="1">
    <citation type="submission" date="2023-09" db="EMBL/GenBank/DDBJ databases">
        <authorList>
            <person name="Rey-Velasco X."/>
        </authorList>
    </citation>
    <scope>NUCLEOTIDE SEQUENCE [LARGE SCALE GENOMIC DNA]</scope>
    <source>
        <strain evidence="7 8">W431</strain>
    </source>
</reference>
<feature type="transmembrane region" description="Helical" evidence="6">
    <location>
        <begin position="365"/>
        <end position="383"/>
    </location>
</feature>
<evidence type="ECO:0000256" key="4">
    <source>
        <dbReference type="ARBA" id="ARBA00022989"/>
    </source>
</evidence>
<dbReference type="RefSeq" id="WP_311581529.1">
    <property type="nucleotide sequence ID" value="NZ_JAVRIF010000005.1"/>
</dbReference>
<keyword evidence="2" id="KW-1003">Cell membrane</keyword>
<dbReference type="EMBL" id="JAVRIF010000005">
    <property type="protein sequence ID" value="MDT0604075.1"/>
    <property type="molecule type" value="Genomic_DNA"/>
</dbReference>
<feature type="transmembrane region" description="Helical" evidence="6">
    <location>
        <begin position="220"/>
        <end position="236"/>
    </location>
</feature>
<feature type="transmembrane region" description="Helical" evidence="6">
    <location>
        <begin position="166"/>
        <end position="186"/>
    </location>
</feature>
<evidence type="ECO:0000313" key="7">
    <source>
        <dbReference type="EMBL" id="MDT0604075.1"/>
    </source>
</evidence>
<sequence>MISKVNTLKDASLTTMANVAQASAQWLLLIIVVKQFNDLILGQLVLTLSIVTPIFLLFSFKLRTLVVTDYHNERYFEQYLHARFFAQTIAVILLVLLSPWLLSNVYASIISSVIIFKIGDGTSELCYSYLHKQQQYKQAALSQTTRSIFTITLLLAASLISNDIHFTFFTWAITTVVFSIIDVYTVKKTIADKEHRAFILWSTCQHKEAIFASLVIYKKYWPISVSILFSAMFVYIPNYTLEYFHGTQSVGHFAAISYFLVAGGILIHSLSQAVTPKLSHLFHQRKFQAFMKTTQLLMLTGAGIGLIGLVFAHFIGEWLLTIIYNQTIALLTDELKLIIIASMIRYSYTFLGSALNALKCFNRQAFVYGSGSLALLISCLFLVPTMGTIGAAIAMIIACGVEMLIMCVTFFVQWKKINQPKAHS</sequence>
<keyword evidence="4 6" id="KW-1133">Transmembrane helix</keyword>
<evidence type="ECO:0008006" key="9">
    <source>
        <dbReference type="Google" id="ProtNLM"/>
    </source>
</evidence>
<feature type="transmembrane region" description="Helical" evidence="6">
    <location>
        <begin position="256"/>
        <end position="275"/>
    </location>
</feature>
<name>A0ABU3A1M2_9GAMM</name>
<organism evidence="7 8">
    <name type="scientific">Thalassotalea castellviae</name>
    <dbReference type="NCBI Taxonomy" id="3075612"/>
    <lineage>
        <taxon>Bacteria</taxon>
        <taxon>Pseudomonadati</taxon>
        <taxon>Pseudomonadota</taxon>
        <taxon>Gammaproteobacteria</taxon>
        <taxon>Alteromonadales</taxon>
        <taxon>Colwelliaceae</taxon>
        <taxon>Thalassotalea</taxon>
    </lineage>
</organism>
<gene>
    <name evidence="7" type="ORF">RM573_10775</name>
</gene>
<feature type="transmembrane region" description="Helical" evidence="6">
    <location>
        <begin position="80"/>
        <end position="100"/>
    </location>
</feature>
<feature type="transmembrane region" description="Helical" evidence="6">
    <location>
        <begin position="389"/>
        <end position="412"/>
    </location>
</feature>